<keyword evidence="2" id="KW-0472">Membrane</keyword>
<dbReference type="Pfam" id="PF08783">
    <property type="entry name" value="DWNN"/>
    <property type="match status" value="1"/>
</dbReference>
<dbReference type="EMBL" id="JBICBT010000513">
    <property type="protein sequence ID" value="KAL3111210.1"/>
    <property type="molecule type" value="Genomic_DNA"/>
</dbReference>
<gene>
    <name evidence="4" type="ORF">niasHT_011571</name>
</gene>
<dbReference type="PROSITE" id="PS51282">
    <property type="entry name" value="DWNN"/>
    <property type="match status" value="1"/>
</dbReference>
<keyword evidence="2" id="KW-1133">Transmembrane helix</keyword>
<feature type="domain" description="DWNN" evidence="3">
    <location>
        <begin position="92"/>
        <end position="135"/>
    </location>
</feature>
<evidence type="ECO:0000256" key="1">
    <source>
        <dbReference type="SAM" id="MobiDB-lite"/>
    </source>
</evidence>
<accession>A0ABD2L7I9</accession>
<sequence length="135" mass="14140">MTFSSSVVFLLPVQLLLVVIGAVFIILSQCCGGGSQKKKTKAGAAVPAPQTSAAGGPPGAAEAPSSVKSPEKCSGGTNKVPPSKTSSHKFSVHYKFKATQEYKMLTFDGLHIGVDELKKAIATRRTSGRNRLTCF</sequence>
<dbReference type="Proteomes" id="UP001620626">
    <property type="component" value="Unassembled WGS sequence"/>
</dbReference>
<evidence type="ECO:0000313" key="4">
    <source>
        <dbReference type="EMBL" id="KAL3111210.1"/>
    </source>
</evidence>
<feature type="region of interest" description="Disordered" evidence="1">
    <location>
        <begin position="32"/>
        <end position="89"/>
    </location>
</feature>
<evidence type="ECO:0000256" key="2">
    <source>
        <dbReference type="SAM" id="Phobius"/>
    </source>
</evidence>
<name>A0ABD2L7I9_9BILA</name>
<evidence type="ECO:0000259" key="3">
    <source>
        <dbReference type="PROSITE" id="PS51282"/>
    </source>
</evidence>
<feature type="transmembrane region" description="Helical" evidence="2">
    <location>
        <begin position="7"/>
        <end position="27"/>
    </location>
</feature>
<dbReference type="Gene3D" id="3.10.20.90">
    <property type="entry name" value="Phosphatidylinositol 3-kinase Catalytic Subunit, Chain A, domain 1"/>
    <property type="match status" value="1"/>
</dbReference>
<keyword evidence="5" id="KW-1185">Reference proteome</keyword>
<reference evidence="4 5" key="1">
    <citation type="submission" date="2024-10" db="EMBL/GenBank/DDBJ databases">
        <authorList>
            <person name="Kim D."/>
        </authorList>
    </citation>
    <scope>NUCLEOTIDE SEQUENCE [LARGE SCALE GENOMIC DNA]</scope>
    <source>
        <strain evidence="4">BH-2024</strain>
    </source>
</reference>
<feature type="compositionally biased region" description="Low complexity" evidence="1">
    <location>
        <begin position="47"/>
        <end position="66"/>
    </location>
</feature>
<dbReference type="AlphaFoldDB" id="A0ABD2L7I9"/>
<comment type="caution">
    <text evidence="4">The sequence shown here is derived from an EMBL/GenBank/DDBJ whole genome shotgun (WGS) entry which is preliminary data.</text>
</comment>
<keyword evidence="2" id="KW-0812">Transmembrane</keyword>
<evidence type="ECO:0000313" key="5">
    <source>
        <dbReference type="Proteomes" id="UP001620626"/>
    </source>
</evidence>
<organism evidence="4 5">
    <name type="scientific">Heterodera trifolii</name>
    <dbReference type="NCBI Taxonomy" id="157864"/>
    <lineage>
        <taxon>Eukaryota</taxon>
        <taxon>Metazoa</taxon>
        <taxon>Ecdysozoa</taxon>
        <taxon>Nematoda</taxon>
        <taxon>Chromadorea</taxon>
        <taxon>Rhabditida</taxon>
        <taxon>Tylenchina</taxon>
        <taxon>Tylenchomorpha</taxon>
        <taxon>Tylenchoidea</taxon>
        <taxon>Heteroderidae</taxon>
        <taxon>Heteroderinae</taxon>
        <taxon>Heterodera</taxon>
    </lineage>
</organism>
<protein>
    <recommendedName>
        <fullName evidence="3">DWNN domain-containing protein</fullName>
    </recommendedName>
</protein>
<proteinExistence type="predicted"/>
<dbReference type="InterPro" id="IPR014891">
    <property type="entry name" value="DWNN_domain"/>
</dbReference>